<keyword evidence="1" id="KW-0732">Signal</keyword>
<name>A0ABV0SS21_9TELE</name>
<accession>A0ABV0SS21</accession>
<dbReference type="Proteomes" id="UP001482620">
    <property type="component" value="Unassembled WGS sequence"/>
</dbReference>
<evidence type="ECO:0000313" key="3">
    <source>
        <dbReference type="Proteomes" id="UP001482620"/>
    </source>
</evidence>
<keyword evidence="3" id="KW-1185">Reference proteome</keyword>
<comment type="caution">
    <text evidence="2">The sequence shown here is derived from an EMBL/GenBank/DDBJ whole genome shotgun (WGS) entry which is preliminary data.</text>
</comment>
<protein>
    <recommendedName>
        <fullName evidence="4">Secreted protein</fullName>
    </recommendedName>
</protein>
<gene>
    <name evidence="2" type="ORF">ILYODFUR_036390</name>
</gene>
<evidence type="ECO:0000313" key="2">
    <source>
        <dbReference type="EMBL" id="MEQ2223397.1"/>
    </source>
</evidence>
<feature type="signal peptide" evidence="1">
    <location>
        <begin position="1"/>
        <end position="25"/>
    </location>
</feature>
<evidence type="ECO:0000256" key="1">
    <source>
        <dbReference type="SAM" id="SignalP"/>
    </source>
</evidence>
<evidence type="ECO:0008006" key="4">
    <source>
        <dbReference type="Google" id="ProtNLM"/>
    </source>
</evidence>
<reference evidence="2 3" key="1">
    <citation type="submission" date="2021-06" db="EMBL/GenBank/DDBJ databases">
        <authorList>
            <person name="Palmer J.M."/>
        </authorList>
    </citation>
    <scope>NUCLEOTIDE SEQUENCE [LARGE SCALE GENOMIC DNA]</scope>
    <source>
        <strain evidence="3">if_2019</strain>
        <tissue evidence="2">Muscle</tissue>
    </source>
</reference>
<organism evidence="2 3">
    <name type="scientific">Ilyodon furcidens</name>
    <name type="common">goldbreast splitfin</name>
    <dbReference type="NCBI Taxonomy" id="33524"/>
    <lineage>
        <taxon>Eukaryota</taxon>
        <taxon>Metazoa</taxon>
        <taxon>Chordata</taxon>
        <taxon>Craniata</taxon>
        <taxon>Vertebrata</taxon>
        <taxon>Euteleostomi</taxon>
        <taxon>Actinopterygii</taxon>
        <taxon>Neopterygii</taxon>
        <taxon>Teleostei</taxon>
        <taxon>Neoteleostei</taxon>
        <taxon>Acanthomorphata</taxon>
        <taxon>Ovalentaria</taxon>
        <taxon>Atherinomorphae</taxon>
        <taxon>Cyprinodontiformes</taxon>
        <taxon>Goodeidae</taxon>
        <taxon>Ilyodon</taxon>
    </lineage>
</organism>
<sequence>MDLSTAAAPQSRALLLLLFLNHGRAQWTIQPIMAVVLRPTHHVTRRSHLEKQDWLEFPAFVCFRIRTQMPSGFTKKTPTDFGDWLMTTDYNHTFTEWSNYRTFGLF</sequence>
<feature type="chain" id="PRO_5045806839" description="Secreted protein" evidence="1">
    <location>
        <begin position="26"/>
        <end position="106"/>
    </location>
</feature>
<dbReference type="EMBL" id="JAHRIQ010007369">
    <property type="protein sequence ID" value="MEQ2223397.1"/>
    <property type="molecule type" value="Genomic_DNA"/>
</dbReference>
<proteinExistence type="predicted"/>